<accession>A0ABQ8JNA9</accession>
<name>A0ABQ8JNA9_DERPT</name>
<organism evidence="1 2">
    <name type="scientific">Dermatophagoides pteronyssinus</name>
    <name type="common">European house dust mite</name>
    <dbReference type="NCBI Taxonomy" id="6956"/>
    <lineage>
        <taxon>Eukaryota</taxon>
        <taxon>Metazoa</taxon>
        <taxon>Ecdysozoa</taxon>
        <taxon>Arthropoda</taxon>
        <taxon>Chelicerata</taxon>
        <taxon>Arachnida</taxon>
        <taxon>Acari</taxon>
        <taxon>Acariformes</taxon>
        <taxon>Sarcoptiformes</taxon>
        <taxon>Astigmata</taxon>
        <taxon>Psoroptidia</taxon>
        <taxon>Analgoidea</taxon>
        <taxon>Pyroglyphidae</taxon>
        <taxon>Dermatophagoidinae</taxon>
        <taxon>Dermatophagoides</taxon>
    </lineage>
</organism>
<dbReference type="EMBL" id="NJHN03000030">
    <property type="protein sequence ID" value="KAH9424089.1"/>
    <property type="molecule type" value="Genomic_DNA"/>
</dbReference>
<proteinExistence type="predicted"/>
<feature type="non-terminal residue" evidence="1">
    <location>
        <position position="1"/>
    </location>
</feature>
<comment type="caution">
    <text evidence="1">The sequence shown here is derived from an EMBL/GenBank/DDBJ whole genome shotgun (WGS) entry which is preliminary data.</text>
</comment>
<sequence>KRRNEKNPKVVSSVIVILKHETNGYVLVWRISFYSYNHLDHIFTRENKVPVYKKIEWRMFLEWVVIMKEFTTTGFDDDYDDDDDDEMIVIIFINT</sequence>
<dbReference type="Proteomes" id="UP000887458">
    <property type="component" value="Unassembled WGS sequence"/>
</dbReference>
<keyword evidence="2" id="KW-1185">Reference proteome</keyword>
<reference evidence="1 2" key="2">
    <citation type="journal article" date="2022" name="Mol. Biol. Evol.">
        <title>Comparative Genomics Reveals Insights into the Divergent Evolution of Astigmatic Mites and Household Pest Adaptations.</title>
        <authorList>
            <person name="Xiong Q."/>
            <person name="Wan A.T."/>
            <person name="Liu X."/>
            <person name="Fung C.S."/>
            <person name="Xiao X."/>
            <person name="Malainual N."/>
            <person name="Hou J."/>
            <person name="Wang L."/>
            <person name="Wang M."/>
            <person name="Yang K.Y."/>
            <person name="Cui Y."/>
            <person name="Leung E.L."/>
            <person name="Nong W."/>
            <person name="Shin S.K."/>
            <person name="Au S.W."/>
            <person name="Jeong K.Y."/>
            <person name="Chew F.T."/>
            <person name="Hui J.H."/>
            <person name="Leung T.F."/>
            <person name="Tungtrongchitr A."/>
            <person name="Zhong N."/>
            <person name="Liu Z."/>
            <person name="Tsui S.K."/>
        </authorList>
    </citation>
    <scope>NUCLEOTIDE SEQUENCE [LARGE SCALE GENOMIC DNA]</scope>
    <source>
        <strain evidence="1">Derp</strain>
    </source>
</reference>
<evidence type="ECO:0000313" key="1">
    <source>
        <dbReference type="EMBL" id="KAH9424089.1"/>
    </source>
</evidence>
<evidence type="ECO:0000313" key="2">
    <source>
        <dbReference type="Proteomes" id="UP000887458"/>
    </source>
</evidence>
<gene>
    <name evidence="1" type="ORF">DERP_008937</name>
</gene>
<protein>
    <submittedName>
        <fullName evidence="1">Uncharacterized protein</fullName>
    </submittedName>
</protein>
<reference evidence="1 2" key="1">
    <citation type="journal article" date="2018" name="J. Allergy Clin. Immunol.">
        <title>High-quality assembly of Dermatophagoides pteronyssinus genome and transcriptome reveals a wide range of novel allergens.</title>
        <authorList>
            <person name="Liu X.Y."/>
            <person name="Yang K.Y."/>
            <person name="Wang M.Q."/>
            <person name="Kwok J.S."/>
            <person name="Zeng X."/>
            <person name="Yang Z."/>
            <person name="Xiao X.J."/>
            <person name="Lau C.P."/>
            <person name="Li Y."/>
            <person name="Huang Z.M."/>
            <person name="Ba J.G."/>
            <person name="Yim A.K."/>
            <person name="Ouyang C.Y."/>
            <person name="Ngai S.M."/>
            <person name="Chan T.F."/>
            <person name="Leung E.L."/>
            <person name="Liu L."/>
            <person name="Liu Z.G."/>
            <person name="Tsui S.K."/>
        </authorList>
    </citation>
    <scope>NUCLEOTIDE SEQUENCE [LARGE SCALE GENOMIC DNA]</scope>
    <source>
        <strain evidence="1">Derp</strain>
    </source>
</reference>